<accession>A0A0S8GH91</accession>
<proteinExistence type="predicted"/>
<sequence>MFMQPLVLCFLIALSRGVVITDNVWVYGRDRAMHVLQTGDVVTITSYDSDMVQIEYENAPYRVLKDVLIDFDSEIGLEKLFVFARGYFDEREFRKAARLFDVFTTHFDTSVYYAEALYYCGLAYEEIARTCSMRDTMPEMVYSEYLKQWVYTGKAYATLTEQLPESFYTPKAQYRLLCIQRMRHPPWQDSAVAVETERSQWLEFAARYPHTDEYVLALLEAAYLSRVLYEMSGRTDDKNTAVRLYNLILSEFPETVAAAQARLYIFEIENEERIYKY</sequence>
<name>A0A0S8GH91_UNCW3</name>
<dbReference type="AlphaFoldDB" id="A0A0S8GH91"/>
<evidence type="ECO:0008006" key="3">
    <source>
        <dbReference type="Google" id="ProtNLM"/>
    </source>
</evidence>
<protein>
    <recommendedName>
        <fullName evidence="3">Outer membrane lipoprotein BamD-like domain-containing protein</fullName>
    </recommendedName>
</protein>
<organism evidence="1 2">
    <name type="scientific">candidate division WOR_3 bacterium SM23_60</name>
    <dbReference type="NCBI Taxonomy" id="1703780"/>
    <lineage>
        <taxon>Bacteria</taxon>
        <taxon>Bacteria division WOR-3</taxon>
    </lineage>
</organism>
<gene>
    <name evidence="1" type="ORF">AMJ87_05015</name>
</gene>
<dbReference type="Proteomes" id="UP000051096">
    <property type="component" value="Unassembled WGS sequence"/>
</dbReference>
<evidence type="ECO:0000313" key="2">
    <source>
        <dbReference type="Proteomes" id="UP000051096"/>
    </source>
</evidence>
<dbReference type="EMBL" id="LJUO01000034">
    <property type="protein sequence ID" value="KPK72351.1"/>
    <property type="molecule type" value="Genomic_DNA"/>
</dbReference>
<dbReference type="Gene3D" id="1.25.40.10">
    <property type="entry name" value="Tetratricopeptide repeat domain"/>
    <property type="match status" value="1"/>
</dbReference>
<evidence type="ECO:0000313" key="1">
    <source>
        <dbReference type="EMBL" id="KPK72351.1"/>
    </source>
</evidence>
<dbReference type="InterPro" id="IPR011990">
    <property type="entry name" value="TPR-like_helical_dom_sf"/>
</dbReference>
<comment type="caution">
    <text evidence="1">The sequence shown here is derived from an EMBL/GenBank/DDBJ whole genome shotgun (WGS) entry which is preliminary data.</text>
</comment>
<reference evidence="1 2" key="1">
    <citation type="journal article" date="2015" name="Microbiome">
        <title>Genomic resolution of linkages in carbon, nitrogen, and sulfur cycling among widespread estuary sediment bacteria.</title>
        <authorList>
            <person name="Baker B.J."/>
            <person name="Lazar C.S."/>
            <person name="Teske A.P."/>
            <person name="Dick G.J."/>
        </authorList>
    </citation>
    <scope>NUCLEOTIDE SEQUENCE [LARGE SCALE GENOMIC DNA]</scope>
    <source>
        <strain evidence="1">SM23_60</strain>
    </source>
</reference>